<proteinExistence type="predicted"/>
<organism evidence="1">
    <name type="scientific">Salmonella enterica</name>
    <name type="common">Salmonella choleraesuis</name>
    <dbReference type="NCBI Taxonomy" id="28901"/>
    <lineage>
        <taxon>Bacteria</taxon>
        <taxon>Pseudomonadati</taxon>
        <taxon>Pseudomonadota</taxon>
        <taxon>Gammaproteobacteria</taxon>
        <taxon>Enterobacterales</taxon>
        <taxon>Enterobacteriaceae</taxon>
        <taxon>Salmonella</taxon>
    </lineage>
</organism>
<dbReference type="EMBL" id="AAGLJC010000167">
    <property type="protein sequence ID" value="EBP3201855.1"/>
    <property type="molecule type" value="Genomic_DNA"/>
</dbReference>
<name>A0A5U3BA56_SALER</name>
<protein>
    <submittedName>
        <fullName evidence="1">Tetratricopeptide repeat protein</fullName>
    </submittedName>
</protein>
<evidence type="ECO:0000313" key="1">
    <source>
        <dbReference type="EMBL" id="EBP3201855.1"/>
    </source>
</evidence>
<dbReference type="AlphaFoldDB" id="A0A5U3BA56"/>
<gene>
    <name evidence="1" type="ORF">TM64_22710</name>
</gene>
<reference evidence="1" key="1">
    <citation type="submission" date="2018-07" db="EMBL/GenBank/DDBJ databases">
        <authorList>
            <consortium name="GenomeTrakr network: Whole genome sequencing for foodborne pathogen traceback"/>
        </authorList>
    </citation>
    <scope>NUCLEOTIDE SEQUENCE</scope>
    <source>
        <strain evidence="1">CFSAN027983</strain>
    </source>
</reference>
<feature type="non-terminal residue" evidence="1">
    <location>
        <position position="1"/>
    </location>
</feature>
<accession>A0A5U3BA56</accession>
<comment type="caution">
    <text evidence="1">The sequence shown here is derived from an EMBL/GenBank/DDBJ whole genome shotgun (WGS) entry which is preliminary data.</text>
</comment>
<sequence>FQSYWFGLMGIYFGPNIGEFSAAVTLENDKTIVALREGDDIHCDISLAFSSETIDASTDTFVDCGFGANVRADGHYLRVE</sequence>